<evidence type="ECO:0000256" key="5">
    <source>
        <dbReference type="ARBA" id="ARBA00022763"/>
    </source>
</evidence>
<dbReference type="NCBIfam" id="TIGR00634">
    <property type="entry name" value="recN"/>
    <property type="match status" value="1"/>
</dbReference>
<dbReference type="CDD" id="cd03241">
    <property type="entry name" value="ABC_RecN"/>
    <property type="match status" value="2"/>
</dbReference>
<comment type="similarity">
    <text evidence="2">Belongs to the RecN family.</text>
</comment>
<keyword evidence="7" id="KW-0234">DNA repair</keyword>
<comment type="function">
    <text evidence="1">May be involved in recombinational repair of damaged DNA.</text>
</comment>
<dbReference type="InterPro" id="IPR027417">
    <property type="entry name" value="P-loop_NTPase"/>
</dbReference>
<evidence type="ECO:0000313" key="11">
    <source>
        <dbReference type="EMBL" id="SUZ48695.1"/>
    </source>
</evidence>
<dbReference type="NCBIfam" id="NF008121">
    <property type="entry name" value="PRK10869.1"/>
    <property type="match status" value="1"/>
</dbReference>
<dbReference type="Gene3D" id="3.40.50.300">
    <property type="entry name" value="P-loop containing nucleotide triphosphate hydrolases"/>
    <property type="match status" value="2"/>
</dbReference>
<dbReference type="InterPro" id="IPR003395">
    <property type="entry name" value="RecF/RecN/SMC_N"/>
</dbReference>
<gene>
    <name evidence="11" type="ORF">METZ01_LOCUS1549</name>
</gene>
<feature type="coiled-coil region" evidence="9">
    <location>
        <begin position="262"/>
        <end position="338"/>
    </location>
</feature>
<proteinExistence type="inferred from homology"/>
<dbReference type="PIRSF" id="PIRSF003128">
    <property type="entry name" value="RecN"/>
    <property type="match status" value="1"/>
</dbReference>
<keyword evidence="6" id="KW-0067">ATP-binding</keyword>
<keyword evidence="5" id="KW-0227">DNA damage</keyword>
<keyword evidence="9" id="KW-0175">Coiled coil</keyword>
<dbReference type="Pfam" id="PF02463">
    <property type="entry name" value="SMC_N"/>
    <property type="match status" value="1"/>
</dbReference>
<evidence type="ECO:0000259" key="10">
    <source>
        <dbReference type="Pfam" id="PF02463"/>
    </source>
</evidence>
<feature type="non-terminal residue" evidence="11">
    <location>
        <position position="1"/>
    </location>
</feature>
<dbReference type="AlphaFoldDB" id="A0A381N2F9"/>
<evidence type="ECO:0000256" key="7">
    <source>
        <dbReference type="ARBA" id="ARBA00023204"/>
    </source>
</evidence>
<evidence type="ECO:0000256" key="8">
    <source>
        <dbReference type="ARBA" id="ARBA00033408"/>
    </source>
</evidence>
<evidence type="ECO:0000256" key="1">
    <source>
        <dbReference type="ARBA" id="ARBA00003618"/>
    </source>
</evidence>
<dbReference type="SUPFAM" id="SSF52540">
    <property type="entry name" value="P-loop containing nucleoside triphosphate hydrolases"/>
    <property type="match status" value="2"/>
</dbReference>
<evidence type="ECO:0000256" key="6">
    <source>
        <dbReference type="ARBA" id="ARBA00022840"/>
    </source>
</evidence>
<dbReference type="InterPro" id="IPR004604">
    <property type="entry name" value="DNA_recomb/repair_RecN"/>
</dbReference>
<feature type="domain" description="RecF/RecN/SMC N-terminal" evidence="10">
    <location>
        <begin position="2"/>
        <end position="507"/>
    </location>
</feature>
<reference evidence="11" key="1">
    <citation type="submission" date="2018-05" db="EMBL/GenBank/DDBJ databases">
        <authorList>
            <person name="Lanie J.A."/>
            <person name="Ng W.-L."/>
            <person name="Kazmierczak K.M."/>
            <person name="Andrzejewski T.M."/>
            <person name="Davidsen T.M."/>
            <person name="Wayne K.J."/>
            <person name="Tettelin H."/>
            <person name="Glass J.I."/>
            <person name="Rusch D."/>
            <person name="Podicherti R."/>
            <person name="Tsui H.-C.T."/>
            <person name="Winkler M.E."/>
        </authorList>
    </citation>
    <scope>NUCLEOTIDE SEQUENCE</scope>
</reference>
<dbReference type="GO" id="GO:0005524">
    <property type="term" value="F:ATP binding"/>
    <property type="evidence" value="ECO:0007669"/>
    <property type="project" value="UniProtKB-KW"/>
</dbReference>
<organism evidence="11">
    <name type="scientific">marine metagenome</name>
    <dbReference type="NCBI Taxonomy" id="408172"/>
    <lineage>
        <taxon>unclassified sequences</taxon>
        <taxon>metagenomes</taxon>
        <taxon>ecological metagenomes</taxon>
    </lineage>
</organism>
<dbReference type="GO" id="GO:0043590">
    <property type="term" value="C:bacterial nucleoid"/>
    <property type="evidence" value="ECO:0007669"/>
    <property type="project" value="TreeGrafter"/>
</dbReference>
<dbReference type="PANTHER" id="PTHR11059">
    <property type="entry name" value="DNA REPAIR PROTEIN RECN"/>
    <property type="match status" value="1"/>
</dbReference>
<name>A0A381N2F9_9ZZZZ</name>
<evidence type="ECO:0000256" key="9">
    <source>
        <dbReference type="SAM" id="Coils"/>
    </source>
</evidence>
<evidence type="ECO:0000256" key="4">
    <source>
        <dbReference type="ARBA" id="ARBA00022741"/>
    </source>
</evidence>
<dbReference type="GO" id="GO:0006310">
    <property type="term" value="P:DNA recombination"/>
    <property type="evidence" value="ECO:0007669"/>
    <property type="project" value="InterPro"/>
</dbReference>
<dbReference type="FunFam" id="3.40.50.300:FF:000319">
    <property type="entry name" value="DNA repair protein RecN"/>
    <property type="match status" value="1"/>
</dbReference>
<sequence>VLTQLNIHNFVLVEHLEISFDSGMTVLTGESGAGKSILVGALGLVLGARSTKRIIRAGAERCEVSAEFSIADNEIAQSYLAQLDLLDANAPQRCLVRRVVRGDGRSQAYINTSPVNLSVLAEFCSPLIEIHGQHQHQRLLDRRTQLAWLDDYGVNDTIRETVSNAFSLWHTAKAELETLQLSTQATTERSDLLQYQIGELKSLGLSEGEVEQLDASYKRLVQAKDIRLRISKIDESIRERLLPETGQWNRDLHEINDGHTALVTARELLNSSEIQLLEAQNELRVYSETLVIDEQGLADLEQRLAAIHDVSRKHRVKANELETRQKELEAELGAISVNQQRLNTLSQDVAEHEKMFQKHASILSSARRKHAVPFQRDVCGTLDTLNLPGVRLTLDFVDAESDAGLETVEYLVATNHPNPPGRLRDIASGGELARISLAIQVVAAQRSQLPCLILDEADIGVGGTTADVVGRMLQKLASHTQVVCVTHAPQVAALANAHMKVEKSKHQDTSIEMLSDAGRVDELARMLGGRKITDETKDFARTLLADAHN</sequence>
<evidence type="ECO:0000256" key="3">
    <source>
        <dbReference type="ARBA" id="ARBA00021315"/>
    </source>
</evidence>
<dbReference type="GO" id="GO:0006281">
    <property type="term" value="P:DNA repair"/>
    <property type="evidence" value="ECO:0007669"/>
    <property type="project" value="UniProtKB-KW"/>
</dbReference>
<dbReference type="PANTHER" id="PTHR11059:SF0">
    <property type="entry name" value="DNA REPAIR PROTEIN RECN"/>
    <property type="match status" value="1"/>
</dbReference>
<accession>A0A381N2F9</accession>
<dbReference type="GO" id="GO:0009432">
    <property type="term" value="P:SOS response"/>
    <property type="evidence" value="ECO:0007669"/>
    <property type="project" value="TreeGrafter"/>
</dbReference>
<keyword evidence="4" id="KW-0547">Nucleotide-binding</keyword>
<dbReference type="EMBL" id="UINC01000081">
    <property type="protein sequence ID" value="SUZ48695.1"/>
    <property type="molecule type" value="Genomic_DNA"/>
</dbReference>
<protein>
    <recommendedName>
        <fullName evidence="3">DNA repair protein RecN</fullName>
    </recommendedName>
    <alternativeName>
        <fullName evidence="8">Recombination protein N</fullName>
    </alternativeName>
</protein>
<evidence type="ECO:0000256" key="2">
    <source>
        <dbReference type="ARBA" id="ARBA00009441"/>
    </source>
</evidence>